<feature type="region of interest" description="Disordered" evidence="1">
    <location>
        <begin position="1"/>
        <end position="107"/>
    </location>
</feature>
<proteinExistence type="predicted"/>
<evidence type="ECO:0000313" key="3">
    <source>
        <dbReference type="Proteomes" id="UP000324222"/>
    </source>
</evidence>
<protein>
    <submittedName>
        <fullName evidence="2">Uncharacterized protein</fullName>
    </submittedName>
</protein>
<evidence type="ECO:0000313" key="2">
    <source>
        <dbReference type="EMBL" id="MPC37408.1"/>
    </source>
</evidence>
<feature type="compositionally biased region" description="Low complexity" evidence="1">
    <location>
        <begin position="61"/>
        <end position="75"/>
    </location>
</feature>
<organism evidence="2 3">
    <name type="scientific">Portunus trituberculatus</name>
    <name type="common">Swimming crab</name>
    <name type="synonym">Neptunus trituberculatus</name>
    <dbReference type="NCBI Taxonomy" id="210409"/>
    <lineage>
        <taxon>Eukaryota</taxon>
        <taxon>Metazoa</taxon>
        <taxon>Ecdysozoa</taxon>
        <taxon>Arthropoda</taxon>
        <taxon>Crustacea</taxon>
        <taxon>Multicrustacea</taxon>
        <taxon>Malacostraca</taxon>
        <taxon>Eumalacostraca</taxon>
        <taxon>Eucarida</taxon>
        <taxon>Decapoda</taxon>
        <taxon>Pleocyemata</taxon>
        <taxon>Brachyura</taxon>
        <taxon>Eubrachyura</taxon>
        <taxon>Portunoidea</taxon>
        <taxon>Portunidae</taxon>
        <taxon>Portuninae</taxon>
        <taxon>Portunus</taxon>
    </lineage>
</organism>
<dbReference type="EMBL" id="VSRR010003775">
    <property type="protein sequence ID" value="MPC37408.1"/>
    <property type="molecule type" value="Genomic_DNA"/>
</dbReference>
<keyword evidence="3" id="KW-1185">Reference proteome</keyword>
<name>A0A5B7EWJ7_PORTR</name>
<accession>A0A5B7EWJ7</accession>
<comment type="caution">
    <text evidence="2">The sequence shown here is derived from an EMBL/GenBank/DDBJ whole genome shotgun (WGS) entry which is preliminary data.</text>
</comment>
<reference evidence="2 3" key="1">
    <citation type="submission" date="2019-05" db="EMBL/GenBank/DDBJ databases">
        <title>Another draft genome of Portunus trituberculatus and its Hox gene families provides insights of decapod evolution.</title>
        <authorList>
            <person name="Jeong J.-H."/>
            <person name="Song I."/>
            <person name="Kim S."/>
            <person name="Choi T."/>
            <person name="Kim D."/>
            <person name="Ryu S."/>
            <person name="Kim W."/>
        </authorList>
    </citation>
    <scope>NUCLEOTIDE SEQUENCE [LARGE SCALE GENOMIC DNA]</scope>
    <source>
        <tissue evidence="2">Muscle</tissue>
    </source>
</reference>
<sequence length="107" mass="11105">MLRLAEILEDGKRPSEAGSPHAEGTAGGRARVRRPEPGTASPAVVRAPAGRAWRGSNGGEAATAARRWTHAAPRWLCGSRSPGGRKTSSLSGPAVDATLHMMPNSTK</sequence>
<gene>
    <name evidence="2" type="ORF">E2C01_030885</name>
</gene>
<evidence type="ECO:0000256" key="1">
    <source>
        <dbReference type="SAM" id="MobiDB-lite"/>
    </source>
</evidence>
<dbReference type="Proteomes" id="UP000324222">
    <property type="component" value="Unassembled WGS sequence"/>
</dbReference>
<dbReference type="AlphaFoldDB" id="A0A5B7EWJ7"/>